<name>A0AAP0X114_LIQFO</name>
<dbReference type="AlphaFoldDB" id="A0AAP0X114"/>
<protein>
    <submittedName>
        <fullName evidence="2">Uncharacterized protein</fullName>
    </submittedName>
</protein>
<dbReference type="EMBL" id="JBBPBK010000003">
    <property type="protein sequence ID" value="KAK9288609.1"/>
    <property type="molecule type" value="Genomic_DNA"/>
</dbReference>
<gene>
    <name evidence="2" type="ORF">L1049_017068</name>
</gene>
<evidence type="ECO:0000256" key="1">
    <source>
        <dbReference type="SAM" id="MobiDB-lite"/>
    </source>
</evidence>
<reference evidence="2 3" key="1">
    <citation type="journal article" date="2024" name="Plant J.">
        <title>Genome sequences and population genomics reveal climatic adaptation and genomic divergence between two closely related sweetgum species.</title>
        <authorList>
            <person name="Xu W.Q."/>
            <person name="Ren C.Q."/>
            <person name="Zhang X.Y."/>
            <person name="Comes H.P."/>
            <person name="Liu X.H."/>
            <person name="Li Y.G."/>
            <person name="Kettle C.J."/>
            <person name="Jalonen R."/>
            <person name="Gaisberger H."/>
            <person name="Ma Y.Z."/>
            <person name="Qiu Y.X."/>
        </authorList>
    </citation>
    <scope>NUCLEOTIDE SEQUENCE [LARGE SCALE GENOMIC DNA]</scope>
    <source>
        <strain evidence="2">Hangzhou</strain>
    </source>
</reference>
<proteinExistence type="predicted"/>
<accession>A0AAP0X114</accession>
<evidence type="ECO:0000313" key="2">
    <source>
        <dbReference type="EMBL" id="KAK9288609.1"/>
    </source>
</evidence>
<sequence>MAGAYYAITSFLTPSAKTTTIRRKPVALSSISIPSPSRLAKRKNYLRLKLLKTLTKPYTTTSPLLPHEPPTNPEIPFDPIETPHEHDLQLPSDQISSDPCPARRRRKREKCRTL</sequence>
<dbReference type="Proteomes" id="UP001415857">
    <property type="component" value="Unassembled WGS sequence"/>
</dbReference>
<feature type="compositionally biased region" description="Basic residues" evidence="1">
    <location>
        <begin position="102"/>
        <end position="114"/>
    </location>
</feature>
<keyword evidence="3" id="KW-1185">Reference proteome</keyword>
<evidence type="ECO:0000313" key="3">
    <source>
        <dbReference type="Proteomes" id="UP001415857"/>
    </source>
</evidence>
<feature type="region of interest" description="Disordered" evidence="1">
    <location>
        <begin position="58"/>
        <end position="114"/>
    </location>
</feature>
<comment type="caution">
    <text evidence="2">The sequence shown here is derived from an EMBL/GenBank/DDBJ whole genome shotgun (WGS) entry which is preliminary data.</text>
</comment>
<organism evidence="2 3">
    <name type="scientific">Liquidambar formosana</name>
    <name type="common">Formosan gum</name>
    <dbReference type="NCBI Taxonomy" id="63359"/>
    <lineage>
        <taxon>Eukaryota</taxon>
        <taxon>Viridiplantae</taxon>
        <taxon>Streptophyta</taxon>
        <taxon>Embryophyta</taxon>
        <taxon>Tracheophyta</taxon>
        <taxon>Spermatophyta</taxon>
        <taxon>Magnoliopsida</taxon>
        <taxon>eudicotyledons</taxon>
        <taxon>Gunneridae</taxon>
        <taxon>Pentapetalae</taxon>
        <taxon>Saxifragales</taxon>
        <taxon>Altingiaceae</taxon>
        <taxon>Liquidambar</taxon>
    </lineage>
</organism>